<protein>
    <submittedName>
        <fullName evidence="4">Polyhydroxybutyrate depolymerase</fullName>
    </submittedName>
</protein>
<comment type="caution">
    <text evidence="4">The sequence shown here is derived from an EMBL/GenBank/DDBJ whole genome shotgun (WGS) entry which is preliminary data.</text>
</comment>
<sequence length="282" mass="30144">MTHSAAITSLALALIMAAPAAHAICGTAEGACTLPDGSYELVLPLDGQGAVPAVMFLHGHGGSARGVLSMRGVISALTDRGYAVIAPNGARRAEDGPRSWSFLPTFGGRDDFDFLPAVLADAGKRFNIDVEGSVLAGFSSGAFMVNYLACERPDSFAAYLPVSGGFWRQQPEDCAGPVRLYQSHGWTDGVVPLEGRILGGGRFIQGDIWAGLELWRETLGCATHAPDRMWQEGELMLRSWSCHAEADLAFELFPGGHMIPQGWADRAINWLEASELDAEHTD</sequence>
<evidence type="ECO:0000313" key="4">
    <source>
        <dbReference type="EMBL" id="PRZ45942.1"/>
    </source>
</evidence>
<name>A0A2T1ABL7_TRISK</name>
<keyword evidence="1 3" id="KW-0732">Signal</keyword>
<evidence type="ECO:0000256" key="3">
    <source>
        <dbReference type="SAM" id="SignalP"/>
    </source>
</evidence>
<dbReference type="PANTHER" id="PTHR43037">
    <property type="entry name" value="UNNAMED PRODUCT-RELATED"/>
    <property type="match status" value="1"/>
</dbReference>
<dbReference type="EMBL" id="PVUF01000012">
    <property type="protein sequence ID" value="PRZ45942.1"/>
    <property type="molecule type" value="Genomic_DNA"/>
</dbReference>
<dbReference type="PANTHER" id="PTHR43037:SF5">
    <property type="entry name" value="FERULOYL ESTERASE"/>
    <property type="match status" value="1"/>
</dbReference>
<evidence type="ECO:0000256" key="2">
    <source>
        <dbReference type="ARBA" id="ARBA00022801"/>
    </source>
</evidence>
<reference evidence="4 5" key="1">
    <citation type="submission" date="2018-03" db="EMBL/GenBank/DDBJ databases">
        <title>Genomic Encyclopedia of Archaeal and Bacterial Type Strains, Phase II (KMG-II): from individual species to whole genera.</title>
        <authorList>
            <person name="Goeker M."/>
        </authorList>
    </citation>
    <scope>NUCLEOTIDE SEQUENCE [LARGE SCALE GENOMIC DNA]</scope>
    <source>
        <strain evidence="4 5">DSM 25328</strain>
    </source>
</reference>
<evidence type="ECO:0000256" key="1">
    <source>
        <dbReference type="ARBA" id="ARBA00022729"/>
    </source>
</evidence>
<keyword evidence="2" id="KW-0378">Hydrolase</keyword>
<gene>
    <name evidence="4" type="ORF">CLV89_11254</name>
</gene>
<accession>A0A2T1ABL7</accession>
<dbReference type="InterPro" id="IPR029058">
    <property type="entry name" value="AB_hydrolase_fold"/>
</dbReference>
<feature type="chain" id="PRO_5015467237" evidence="3">
    <location>
        <begin position="24"/>
        <end position="282"/>
    </location>
</feature>
<evidence type="ECO:0000313" key="5">
    <source>
        <dbReference type="Proteomes" id="UP000237718"/>
    </source>
</evidence>
<feature type="signal peptide" evidence="3">
    <location>
        <begin position="1"/>
        <end position="23"/>
    </location>
</feature>
<dbReference type="InterPro" id="IPR050955">
    <property type="entry name" value="Plant_Biomass_Hydrol_Est"/>
</dbReference>
<dbReference type="Gene3D" id="3.40.50.1820">
    <property type="entry name" value="alpha/beta hydrolase"/>
    <property type="match status" value="1"/>
</dbReference>
<dbReference type="GO" id="GO:0016787">
    <property type="term" value="F:hydrolase activity"/>
    <property type="evidence" value="ECO:0007669"/>
    <property type="project" value="UniProtKB-KW"/>
</dbReference>
<dbReference type="Proteomes" id="UP000237718">
    <property type="component" value="Unassembled WGS sequence"/>
</dbReference>
<proteinExistence type="predicted"/>
<dbReference type="OrthoDB" id="9805640at2"/>
<dbReference type="SUPFAM" id="SSF53474">
    <property type="entry name" value="alpha/beta-Hydrolases"/>
    <property type="match status" value="1"/>
</dbReference>
<dbReference type="AlphaFoldDB" id="A0A2T1ABL7"/>
<organism evidence="4 5">
    <name type="scientific">Tritonibacter scottomollicae</name>
    <name type="common">Epibacterium scottomollicae</name>
    <dbReference type="NCBI Taxonomy" id="483013"/>
    <lineage>
        <taxon>Bacteria</taxon>
        <taxon>Pseudomonadati</taxon>
        <taxon>Pseudomonadota</taxon>
        <taxon>Alphaproteobacteria</taxon>
        <taxon>Rhodobacterales</taxon>
        <taxon>Paracoccaceae</taxon>
        <taxon>Tritonibacter</taxon>
    </lineage>
</organism>